<dbReference type="CDD" id="cd04301">
    <property type="entry name" value="NAT_SF"/>
    <property type="match status" value="1"/>
</dbReference>
<evidence type="ECO:0000256" key="1">
    <source>
        <dbReference type="ARBA" id="ARBA00022679"/>
    </source>
</evidence>
<proteinExistence type="predicted"/>
<evidence type="ECO:0000259" key="3">
    <source>
        <dbReference type="PROSITE" id="PS51186"/>
    </source>
</evidence>
<dbReference type="PANTHER" id="PTHR43877">
    <property type="entry name" value="AMINOALKYLPHOSPHONATE N-ACETYLTRANSFERASE-RELATED-RELATED"/>
    <property type="match status" value="1"/>
</dbReference>
<keyword evidence="5" id="KW-1185">Reference proteome</keyword>
<dbReference type="Proteomes" id="UP001501570">
    <property type="component" value="Unassembled WGS sequence"/>
</dbReference>
<protein>
    <submittedName>
        <fullName evidence="4">GNAT family N-acetyltransferase</fullName>
    </submittedName>
</protein>
<keyword evidence="1" id="KW-0808">Transferase</keyword>
<name>A0ABP9RPG3_9ACTN</name>
<evidence type="ECO:0000313" key="4">
    <source>
        <dbReference type="EMBL" id="GAA5182082.1"/>
    </source>
</evidence>
<dbReference type="Gene3D" id="3.40.630.30">
    <property type="match status" value="1"/>
</dbReference>
<dbReference type="InterPro" id="IPR000182">
    <property type="entry name" value="GNAT_dom"/>
</dbReference>
<gene>
    <name evidence="4" type="ORF">GCM10023322_18230</name>
</gene>
<sequence>MSGSGRRTLDPMSDLEIVRTDYLDPVAREIVAAAMADLSGRYGGNGDDTPVDPAEFDPPTGSFLVAWLDGEPVACGGWRTHHQDPGVAEIKRVFTLDSARRRGVGLAVLRAIEESARAAGRGRAILETGSRQPEAIALYERVGYQLIPNFGHYKDEPDVRSYGRDL</sequence>
<evidence type="ECO:0000313" key="5">
    <source>
        <dbReference type="Proteomes" id="UP001501570"/>
    </source>
</evidence>
<organism evidence="4 5">
    <name type="scientific">Rugosimonospora acidiphila</name>
    <dbReference type="NCBI Taxonomy" id="556531"/>
    <lineage>
        <taxon>Bacteria</taxon>
        <taxon>Bacillati</taxon>
        <taxon>Actinomycetota</taxon>
        <taxon>Actinomycetes</taxon>
        <taxon>Micromonosporales</taxon>
        <taxon>Micromonosporaceae</taxon>
        <taxon>Rugosimonospora</taxon>
    </lineage>
</organism>
<keyword evidence="2" id="KW-0012">Acyltransferase</keyword>
<feature type="domain" description="N-acetyltransferase" evidence="3">
    <location>
        <begin position="18"/>
        <end position="166"/>
    </location>
</feature>
<dbReference type="Pfam" id="PF00583">
    <property type="entry name" value="Acetyltransf_1"/>
    <property type="match status" value="1"/>
</dbReference>
<dbReference type="PROSITE" id="PS51186">
    <property type="entry name" value="GNAT"/>
    <property type="match status" value="1"/>
</dbReference>
<dbReference type="SUPFAM" id="SSF55729">
    <property type="entry name" value="Acyl-CoA N-acyltransferases (Nat)"/>
    <property type="match status" value="1"/>
</dbReference>
<dbReference type="EMBL" id="BAABJQ010000004">
    <property type="protein sequence ID" value="GAA5182082.1"/>
    <property type="molecule type" value="Genomic_DNA"/>
</dbReference>
<comment type="caution">
    <text evidence="4">The sequence shown here is derived from an EMBL/GenBank/DDBJ whole genome shotgun (WGS) entry which is preliminary data.</text>
</comment>
<dbReference type="InterPro" id="IPR050832">
    <property type="entry name" value="Bact_Acetyltransf"/>
</dbReference>
<reference evidence="5" key="1">
    <citation type="journal article" date="2019" name="Int. J. Syst. Evol. Microbiol.">
        <title>The Global Catalogue of Microorganisms (GCM) 10K type strain sequencing project: providing services to taxonomists for standard genome sequencing and annotation.</title>
        <authorList>
            <consortium name="The Broad Institute Genomics Platform"/>
            <consortium name="The Broad Institute Genome Sequencing Center for Infectious Disease"/>
            <person name="Wu L."/>
            <person name="Ma J."/>
        </authorList>
    </citation>
    <scope>NUCLEOTIDE SEQUENCE [LARGE SCALE GENOMIC DNA]</scope>
    <source>
        <strain evidence="5">JCM 18304</strain>
    </source>
</reference>
<accession>A0ABP9RPG3</accession>
<dbReference type="InterPro" id="IPR016181">
    <property type="entry name" value="Acyl_CoA_acyltransferase"/>
</dbReference>
<dbReference type="PANTHER" id="PTHR43877:SF2">
    <property type="entry name" value="AMINOALKYLPHOSPHONATE N-ACETYLTRANSFERASE-RELATED"/>
    <property type="match status" value="1"/>
</dbReference>
<evidence type="ECO:0000256" key="2">
    <source>
        <dbReference type="ARBA" id="ARBA00023315"/>
    </source>
</evidence>